<dbReference type="Pfam" id="PF00982">
    <property type="entry name" value="Glyco_transf_20"/>
    <property type="match status" value="1"/>
</dbReference>
<proteinExistence type="inferred from homology"/>
<gene>
    <name evidence="2" type="ORF">F4693_000259</name>
</gene>
<dbReference type="GO" id="GO:0005992">
    <property type="term" value="P:trehalose biosynthetic process"/>
    <property type="evidence" value="ECO:0007669"/>
    <property type="project" value="InterPro"/>
</dbReference>
<dbReference type="InterPro" id="IPR001830">
    <property type="entry name" value="Glyco_trans_20"/>
</dbReference>
<protein>
    <submittedName>
        <fullName evidence="2">Trehalose 6-phosphate synthase</fullName>
        <ecNumber evidence="2">2.4.1.15</ecNumber>
    </submittedName>
</protein>
<reference evidence="2 3" key="2">
    <citation type="submission" date="2020-08" db="EMBL/GenBank/DDBJ databases">
        <authorList>
            <person name="Partida-Martinez L."/>
            <person name="Huntemann M."/>
            <person name="Clum A."/>
            <person name="Wang J."/>
            <person name="Palaniappan K."/>
            <person name="Ritter S."/>
            <person name="Chen I.-M."/>
            <person name="Stamatis D."/>
            <person name="Reddy T."/>
            <person name="O'Malley R."/>
            <person name="Daum C."/>
            <person name="Shapiro N."/>
            <person name="Ivanova N."/>
            <person name="Kyrpides N."/>
            <person name="Woyke T."/>
        </authorList>
    </citation>
    <scope>NUCLEOTIDE SEQUENCE [LARGE SCALE GENOMIC DNA]</scope>
    <source>
        <strain evidence="2 3">AS3.13</strain>
    </source>
</reference>
<evidence type="ECO:0000313" key="2">
    <source>
        <dbReference type="EMBL" id="MBB6503310.1"/>
    </source>
</evidence>
<name>A0A7X0J9N7_9SPHN</name>
<organism evidence="2 3">
    <name type="scientific">Sphingomonas endophytica</name>
    <dbReference type="NCBI Taxonomy" id="869719"/>
    <lineage>
        <taxon>Bacteria</taxon>
        <taxon>Pseudomonadati</taxon>
        <taxon>Pseudomonadota</taxon>
        <taxon>Alphaproteobacteria</taxon>
        <taxon>Sphingomonadales</taxon>
        <taxon>Sphingomonadaceae</taxon>
        <taxon>Sphingomonas</taxon>
    </lineage>
</organism>
<comment type="caution">
    <text evidence="2">The sequence shown here is derived from an EMBL/GenBank/DDBJ whole genome shotgun (WGS) entry which is preliminary data.</text>
</comment>
<dbReference type="Proteomes" id="UP000522313">
    <property type="component" value="Unassembled WGS sequence"/>
</dbReference>
<dbReference type="Gene3D" id="3.40.50.2000">
    <property type="entry name" value="Glycogen Phosphorylase B"/>
    <property type="match status" value="2"/>
</dbReference>
<keyword evidence="2" id="KW-0808">Transferase</keyword>
<sequence>MNRLIVISNRVTAPKGSTAGAQGGLAVALAAALRDRGGMWFGWSGEQTDQFNGHINFQRNSGVTTATVDLEEQDVQEYYDGYANRTLWPLFHYRIDLAEYERDFAGGYKRTNQRFADTVRPLIEPDDVIWIQDYHMFPLGAELRARGCANRIGFFLHIPWPPRRLLGTLPNARELVESLFAYDLIGFHTEEWLESFCDFARHDMGATIEGNIARLGDRQVELIACPIGIDAVEFAEMSKSVPARLAYRRMRDSADGRDMIVGVDRLDYSKGLEERFLGYERFLNEHPEERKEVFLLQIAPPSRVSVESYQRIRQSLEGLSGRINGAYADVDWVPIRYVNQGYPRDHLAGIYRAAKIGLVTPLRDGMNLVAKEYVAAQDPEDPGVLVLSRFAGSAEQMADALLVNPYSAEEVSDAIYQALRMPREERVRRWEKLMAGVQEFDVTWWAKTFLTALEKSRIPADVGS</sequence>
<comment type="similarity">
    <text evidence="1">Belongs to the glycosyltransferase 20 family.</text>
</comment>
<evidence type="ECO:0000313" key="3">
    <source>
        <dbReference type="Proteomes" id="UP000522313"/>
    </source>
</evidence>
<dbReference type="AlphaFoldDB" id="A0A7X0J9N7"/>
<dbReference type="PANTHER" id="PTHR10788:SF106">
    <property type="entry name" value="BCDNA.GH08860"/>
    <property type="match status" value="1"/>
</dbReference>
<dbReference type="SUPFAM" id="SSF53756">
    <property type="entry name" value="UDP-Glycosyltransferase/glycogen phosphorylase"/>
    <property type="match status" value="1"/>
</dbReference>
<dbReference type="RefSeq" id="WP_184503819.1">
    <property type="nucleotide sequence ID" value="NZ_JACHBT010000001.1"/>
</dbReference>
<dbReference type="PANTHER" id="PTHR10788">
    <property type="entry name" value="TREHALOSE-6-PHOSPHATE SYNTHASE"/>
    <property type="match status" value="1"/>
</dbReference>
<keyword evidence="2" id="KW-0328">Glycosyltransferase</keyword>
<dbReference type="EC" id="2.4.1.15" evidence="2"/>
<accession>A0A7X0J9N7</accession>
<dbReference type="CDD" id="cd03788">
    <property type="entry name" value="GT20_TPS"/>
    <property type="match status" value="1"/>
</dbReference>
<evidence type="ECO:0000256" key="1">
    <source>
        <dbReference type="ARBA" id="ARBA00008799"/>
    </source>
</evidence>
<dbReference type="EMBL" id="JACHBT010000001">
    <property type="protein sequence ID" value="MBB6503310.1"/>
    <property type="molecule type" value="Genomic_DNA"/>
</dbReference>
<dbReference type="GO" id="GO:0003825">
    <property type="term" value="F:alpha,alpha-trehalose-phosphate synthase (UDP-forming) activity"/>
    <property type="evidence" value="ECO:0007669"/>
    <property type="project" value="UniProtKB-EC"/>
</dbReference>
<reference evidence="2 3" key="1">
    <citation type="submission" date="2020-08" db="EMBL/GenBank/DDBJ databases">
        <title>The Agave Microbiome: Exploring the role of microbial communities in plant adaptations to desert environments.</title>
        <authorList>
            <person name="Partida-Martinez L.P."/>
        </authorList>
    </citation>
    <scope>NUCLEOTIDE SEQUENCE [LARGE SCALE GENOMIC DNA]</scope>
    <source>
        <strain evidence="2 3">AS3.13</strain>
    </source>
</reference>